<comment type="caution">
    <text evidence="1">The sequence shown here is derived from an EMBL/GenBank/DDBJ whole genome shotgun (WGS) entry which is preliminary data.</text>
</comment>
<evidence type="ECO:0000313" key="2">
    <source>
        <dbReference type="Proteomes" id="UP000785679"/>
    </source>
</evidence>
<dbReference type="AlphaFoldDB" id="A0A8J8NRR3"/>
<protein>
    <submittedName>
        <fullName evidence="1">Uncharacterized protein</fullName>
    </submittedName>
</protein>
<dbReference type="Proteomes" id="UP000785679">
    <property type="component" value="Unassembled WGS sequence"/>
</dbReference>
<proteinExistence type="predicted"/>
<evidence type="ECO:0000313" key="1">
    <source>
        <dbReference type="EMBL" id="TNV79119.1"/>
    </source>
</evidence>
<organism evidence="1 2">
    <name type="scientific">Halteria grandinella</name>
    <dbReference type="NCBI Taxonomy" id="5974"/>
    <lineage>
        <taxon>Eukaryota</taxon>
        <taxon>Sar</taxon>
        <taxon>Alveolata</taxon>
        <taxon>Ciliophora</taxon>
        <taxon>Intramacronucleata</taxon>
        <taxon>Spirotrichea</taxon>
        <taxon>Stichotrichia</taxon>
        <taxon>Sporadotrichida</taxon>
        <taxon>Halteriidae</taxon>
        <taxon>Halteria</taxon>
    </lineage>
</organism>
<reference evidence="1" key="1">
    <citation type="submission" date="2019-06" db="EMBL/GenBank/DDBJ databases">
        <authorList>
            <person name="Zheng W."/>
        </authorList>
    </citation>
    <scope>NUCLEOTIDE SEQUENCE</scope>
    <source>
        <strain evidence="1">QDHG01</strain>
    </source>
</reference>
<keyword evidence="2" id="KW-1185">Reference proteome</keyword>
<accession>A0A8J8NRR3</accession>
<sequence length="134" mass="15217">MLNHLHLVDHLSSLNIQIEFQFLDDYILDLVVSKDNDIFNIEVNGKHPLQRKDAIDPHPIYVNFAIFILKSGIMNQNSFGKVVAIDEKKPIKIPSEEFPAETKIYHALRIELGLLNTRDEGALGRESALLSSCH</sequence>
<name>A0A8J8NRR3_HALGN</name>
<gene>
    <name evidence="1" type="ORF">FGO68_gene17624</name>
</gene>
<dbReference type="EMBL" id="RRYP01009357">
    <property type="protein sequence ID" value="TNV79119.1"/>
    <property type="molecule type" value="Genomic_DNA"/>
</dbReference>